<feature type="transmembrane region" description="Helical" evidence="6">
    <location>
        <begin position="7"/>
        <end position="25"/>
    </location>
</feature>
<feature type="transmembrane region" description="Helical" evidence="6">
    <location>
        <begin position="213"/>
        <end position="236"/>
    </location>
</feature>
<keyword evidence="8" id="KW-1185">Reference proteome</keyword>
<organism evidence="7 8">
    <name type="scientific">Sulfurihydrogenibium yellowstonense SS-5</name>
    <dbReference type="NCBI Taxonomy" id="432331"/>
    <lineage>
        <taxon>Bacteria</taxon>
        <taxon>Pseudomonadati</taxon>
        <taxon>Aquificota</taxon>
        <taxon>Aquificia</taxon>
        <taxon>Aquificales</taxon>
        <taxon>Hydrogenothermaceae</taxon>
        <taxon>Sulfurihydrogenibium</taxon>
    </lineage>
</organism>
<feature type="transmembrane region" description="Helical" evidence="6">
    <location>
        <begin position="313"/>
        <end position="339"/>
    </location>
</feature>
<evidence type="ECO:0000313" key="7">
    <source>
        <dbReference type="EMBL" id="EEP60608.1"/>
    </source>
</evidence>
<accession>C4FJY4</accession>
<dbReference type="EMBL" id="ABZS01000073">
    <property type="protein sequence ID" value="EEP60608.1"/>
    <property type="molecule type" value="Genomic_DNA"/>
</dbReference>
<dbReference type="PANTHER" id="PTHR21716:SF4">
    <property type="entry name" value="TRANSMEMBRANE PROTEIN 245"/>
    <property type="match status" value="1"/>
</dbReference>
<name>C4FJY4_9AQUI</name>
<gene>
    <name evidence="7" type="ORF">SULYE_0884</name>
</gene>
<comment type="caution">
    <text evidence="7">The sequence shown here is derived from an EMBL/GenBank/DDBJ whole genome shotgun (WGS) entry which is preliminary data.</text>
</comment>
<keyword evidence="5 6" id="KW-0472">Membrane</keyword>
<feature type="transmembrane region" description="Helical" evidence="6">
    <location>
        <begin position="242"/>
        <end position="264"/>
    </location>
</feature>
<dbReference type="GO" id="GO:0016020">
    <property type="term" value="C:membrane"/>
    <property type="evidence" value="ECO:0007669"/>
    <property type="project" value="UniProtKB-SubCell"/>
</dbReference>
<evidence type="ECO:0000256" key="2">
    <source>
        <dbReference type="ARBA" id="ARBA00009773"/>
    </source>
</evidence>
<evidence type="ECO:0000256" key="1">
    <source>
        <dbReference type="ARBA" id="ARBA00004141"/>
    </source>
</evidence>
<evidence type="ECO:0000256" key="5">
    <source>
        <dbReference type="ARBA" id="ARBA00023136"/>
    </source>
</evidence>
<dbReference type="Proteomes" id="UP000005540">
    <property type="component" value="Unassembled WGS sequence"/>
</dbReference>
<dbReference type="Pfam" id="PF01594">
    <property type="entry name" value="AI-2E_transport"/>
    <property type="match status" value="1"/>
</dbReference>
<protein>
    <submittedName>
        <fullName evidence="7">Putative membrane protein</fullName>
    </submittedName>
</protein>
<evidence type="ECO:0000256" key="3">
    <source>
        <dbReference type="ARBA" id="ARBA00022692"/>
    </source>
</evidence>
<comment type="subcellular location">
    <subcellularLocation>
        <location evidence="1">Membrane</location>
        <topology evidence="1">Multi-pass membrane protein</topology>
    </subcellularLocation>
</comment>
<dbReference type="AlphaFoldDB" id="C4FJY4"/>
<feature type="transmembrane region" description="Helical" evidence="6">
    <location>
        <begin position="60"/>
        <end position="85"/>
    </location>
</feature>
<keyword evidence="4 6" id="KW-1133">Transmembrane helix</keyword>
<dbReference type="PANTHER" id="PTHR21716">
    <property type="entry name" value="TRANSMEMBRANE PROTEIN"/>
    <property type="match status" value="1"/>
</dbReference>
<feature type="transmembrane region" description="Helical" evidence="6">
    <location>
        <begin position="157"/>
        <end position="179"/>
    </location>
</feature>
<feature type="transmembrane region" description="Helical" evidence="6">
    <location>
        <begin position="276"/>
        <end position="293"/>
    </location>
</feature>
<dbReference type="OrthoDB" id="106838at2"/>
<reference evidence="7 8" key="1">
    <citation type="submission" date="2009-04" db="EMBL/GenBank/DDBJ databases">
        <authorList>
            <person name="Reysenbach A.-L."/>
            <person name="Heidelberg J.F."/>
            <person name="Nelson W.C."/>
        </authorList>
    </citation>
    <scope>NUCLEOTIDE SEQUENCE [LARGE SCALE GENOMIC DNA]</scope>
    <source>
        <strain evidence="7 8">SS-5</strain>
    </source>
</reference>
<comment type="similarity">
    <text evidence="2">Belongs to the autoinducer-2 exporter (AI-2E) (TC 2.A.86) family.</text>
</comment>
<keyword evidence="3 6" id="KW-0812">Transmembrane</keyword>
<evidence type="ECO:0000256" key="6">
    <source>
        <dbReference type="SAM" id="Phobius"/>
    </source>
</evidence>
<evidence type="ECO:0000256" key="4">
    <source>
        <dbReference type="ARBA" id="ARBA00022989"/>
    </source>
</evidence>
<evidence type="ECO:0000313" key="8">
    <source>
        <dbReference type="Proteomes" id="UP000005540"/>
    </source>
</evidence>
<dbReference type="InterPro" id="IPR002549">
    <property type="entry name" value="AI-2E-like"/>
</dbReference>
<proteinExistence type="inferred from homology"/>
<sequence>MLDDIKKLGNIFFIISFLLFLFLGYLIFAPFIGIITVSILLVVIFYPIHQKISKIVKNSVLNSLISTFIILTTLLLPFSLILFFLTKEIIELYPLIADYITNPNLIVEKLKESPYLYKLYLKLQEFYLNKLDNNFHDSIINYLKQFTAIMFNFAKTFLSNIILIFIAIFIMAITIFFLFKDGYKLYNLVYSIIPLEKEEKDYLFSNSYAAVQAVILGSVFVAIAQAIASLIGFLVAGVEYSLVLTFLTFFAAFIPFGGASLVWVPVAIYLIVSKGLLVGILFTLYGTFVISTVDNIIRPIVVGTKIDMHPMIMFFAIIGGLSTFGFLGIFIAPVIVALIDAFIMLYKKRYGIENE</sequence>